<gene>
    <name evidence="2" type="ORF">L0M17_21560</name>
</gene>
<dbReference type="EMBL" id="JAKZBV010000002">
    <property type="protein sequence ID" value="MCH6472515.1"/>
    <property type="molecule type" value="Genomic_DNA"/>
</dbReference>
<name>A0ABS9U7E6_9MICC</name>
<accession>A0ABS9U7E6</accession>
<keyword evidence="1" id="KW-0812">Transmembrane</keyword>
<evidence type="ECO:0000256" key="1">
    <source>
        <dbReference type="SAM" id="Phobius"/>
    </source>
</evidence>
<proteinExistence type="predicted"/>
<keyword evidence="1" id="KW-0472">Membrane</keyword>
<evidence type="ECO:0000313" key="2">
    <source>
        <dbReference type="EMBL" id="MCH6472515.1"/>
    </source>
</evidence>
<reference evidence="2 3" key="1">
    <citation type="submission" date="2022-03" db="EMBL/GenBank/DDBJ databases">
        <title>Sinomonas sp. isolated from a soil.</title>
        <authorList>
            <person name="Han J."/>
            <person name="Kim D.-U."/>
        </authorList>
    </citation>
    <scope>NUCLEOTIDE SEQUENCE [LARGE SCALE GENOMIC DNA]</scope>
    <source>
        <strain evidence="2 3">5-5</strain>
    </source>
</reference>
<feature type="transmembrane region" description="Helical" evidence="1">
    <location>
        <begin position="6"/>
        <end position="26"/>
    </location>
</feature>
<keyword evidence="3" id="KW-1185">Reference proteome</keyword>
<organism evidence="2 3">
    <name type="scientific">Sinomonas terrae</name>
    <dbReference type="NCBI Taxonomy" id="2908838"/>
    <lineage>
        <taxon>Bacteria</taxon>
        <taxon>Bacillati</taxon>
        <taxon>Actinomycetota</taxon>
        <taxon>Actinomycetes</taxon>
        <taxon>Micrococcales</taxon>
        <taxon>Micrococcaceae</taxon>
        <taxon>Sinomonas</taxon>
    </lineage>
</organism>
<evidence type="ECO:0000313" key="3">
    <source>
        <dbReference type="Proteomes" id="UP001202922"/>
    </source>
</evidence>
<dbReference type="Proteomes" id="UP001202922">
    <property type="component" value="Unassembled WGS sequence"/>
</dbReference>
<protein>
    <submittedName>
        <fullName evidence="2">Uncharacterized protein</fullName>
    </submittedName>
</protein>
<dbReference type="RefSeq" id="WP_241056688.1">
    <property type="nucleotide sequence ID" value="NZ_JAKZBV010000002.1"/>
</dbReference>
<sequence length="101" mass="10962">MRVGALVGLGLIIVVVLGLIVMNFVVRRQGYSIPGRTAVRCSKGHLFSTTWVEGASLQAVRLGPFTRFQYCPVGRHWAIVHPVKADDLSDDERRAVDGGSG</sequence>
<comment type="caution">
    <text evidence="2">The sequence shown here is derived from an EMBL/GenBank/DDBJ whole genome shotgun (WGS) entry which is preliminary data.</text>
</comment>
<keyword evidence="1" id="KW-1133">Transmembrane helix</keyword>